<organism evidence="2">
    <name type="scientific">uncultured Gemmatimonadota bacterium</name>
    <dbReference type="NCBI Taxonomy" id="203437"/>
    <lineage>
        <taxon>Bacteria</taxon>
        <taxon>Pseudomonadati</taxon>
        <taxon>Gemmatimonadota</taxon>
        <taxon>environmental samples</taxon>
    </lineage>
</organism>
<evidence type="ECO:0000256" key="1">
    <source>
        <dbReference type="SAM" id="Phobius"/>
    </source>
</evidence>
<sequence>MIEGLVGLVVAAVLGVVALAIVGAIVGIVVGLAVLAAKVAALVFVGWIAVKLVRSARRPRGVLTSADQRWLDHA</sequence>
<evidence type="ECO:0000313" key="2">
    <source>
        <dbReference type="EMBL" id="CAA9370696.1"/>
    </source>
</evidence>
<dbReference type="EMBL" id="CADCTV010000958">
    <property type="protein sequence ID" value="CAA9370696.1"/>
    <property type="molecule type" value="Genomic_DNA"/>
</dbReference>
<keyword evidence="1" id="KW-0472">Membrane</keyword>
<accession>A0A6J4MZQ3</accession>
<gene>
    <name evidence="2" type="ORF">AVDCRST_MAG89-4569</name>
</gene>
<keyword evidence="1" id="KW-1133">Transmembrane helix</keyword>
<feature type="transmembrane region" description="Helical" evidence="1">
    <location>
        <begin position="28"/>
        <end position="50"/>
    </location>
</feature>
<dbReference type="AlphaFoldDB" id="A0A6J4MZQ3"/>
<reference evidence="2" key="1">
    <citation type="submission" date="2020-02" db="EMBL/GenBank/DDBJ databases">
        <authorList>
            <person name="Meier V. D."/>
        </authorList>
    </citation>
    <scope>NUCLEOTIDE SEQUENCE</scope>
    <source>
        <strain evidence="2">AVDCRST_MAG89</strain>
    </source>
</reference>
<name>A0A6J4MZQ3_9BACT</name>
<keyword evidence="1" id="KW-0812">Transmembrane</keyword>
<proteinExistence type="predicted"/>
<protein>
    <submittedName>
        <fullName evidence="2">Uncharacterized protein</fullName>
    </submittedName>
</protein>